<feature type="domain" description="RNase H type-1" evidence="9">
    <location>
        <begin position="1195"/>
        <end position="1317"/>
    </location>
</feature>
<feature type="domain" description="Integrase catalytic" evidence="10">
    <location>
        <begin position="901"/>
        <end position="1005"/>
    </location>
</feature>
<dbReference type="InterPro" id="IPR001969">
    <property type="entry name" value="Aspartic_peptidase_AS"/>
</dbReference>
<dbReference type="Gene3D" id="3.30.420.10">
    <property type="entry name" value="Ribonuclease H-like superfamily/Ribonuclease H"/>
    <property type="match status" value="2"/>
</dbReference>
<dbReference type="PANTHER" id="PTHR37984:SF5">
    <property type="entry name" value="PROTEIN NYNRIN-LIKE"/>
    <property type="match status" value="1"/>
</dbReference>
<dbReference type="Gene3D" id="3.10.10.10">
    <property type="entry name" value="HIV Type 1 Reverse Transcriptase, subunit A, domain 1"/>
    <property type="match status" value="1"/>
</dbReference>
<evidence type="ECO:0000256" key="7">
    <source>
        <dbReference type="ARBA" id="ARBA00022918"/>
    </source>
</evidence>
<keyword evidence="8" id="KW-0233">DNA recombination</keyword>
<evidence type="ECO:0000259" key="10">
    <source>
        <dbReference type="PROSITE" id="PS50994"/>
    </source>
</evidence>
<dbReference type="InterPro" id="IPR036397">
    <property type="entry name" value="RNaseH_sf"/>
</dbReference>
<dbReference type="SUPFAM" id="SSF50630">
    <property type="entry name" value="Acid proteases"/>
    <property type="match status" value="1"/>
</dbReference>
<dbReference type="PROSITE" id="PS50879">
    <property type="entry name" value="RNASE_H_1"/>
    <property type="match status" value="1"/>
</dbReference>
<dbReference type="InterPro" id="IPR012337">
    <property type="entry name" value="RNaseH-like_sf"/>
</dbReference>
<dbReference type="InterPro" id="IPR000477">
    <property type="entry name" value="RT_dom"/>
</dbReference>
<keyword evidence="6" id="KW-0378">Hydrolase</keyword>
<dbReference type="Pfam" id="PF17917">
    <property type="entry name" value="RT_RNaseH"/>
    <property type="match status" value="1"/>
</dbReference>
<dbReference type="InterPro" id="IPR043128">
    <property type="entry name" value="Rev_trsase/Diguanyl_cyclase"/>
</dbReference>
<dbReference type="InterPro" id="IPR041373">
    <property type="entry name" value="RT_RNaseH"/>
</dbReference>
<evidence type="ECO:0000256" key="1">
    <source>
        <dbReference type="ARBA" id="ARBA00012493"/>
    </source>
</evidence>
<dbReference type="Pfam" id="PF00075">
    <property type="entry name" value="RNase_H"/>
    <property type="match status" value="1"/>
</dbReference>
<evidence type="ECO:0000313" key="12">
    <source>
        <dbReference type="Proteomes" id="UP001235939"/>
    </source>
</evidence>
<dbReference type="Gene3D" id="3.30.70.270">
    <property type="match status" value="2"/>
</dbReference>
<proteinExistence type="predicted"/>
<keyword evidence="7" id="KW-0695">RNA-directed DNA polymerase</keyword>
<protein>
    <recommendedName>
        <fullName evidence="1">RNA-directed DNA polymerase</fullName>
        <ecNumber evidence="1">2.7.7.49</ecNumber>
    </recommendedName>
</protein>
<dbReference type="InterPro" id="IPR050951">
    <property type="entry name" value="Retrovirus_Pol_polyprotein"/>
</dbReference>
<evidence type="ECO:0000256" key="3">
    <source>
        <dbReference type="ARBA" id="ARBA00022695"/>
    </source>
</evidence>
<evidence type="ECO:0000313" key="11">
    <source>
        <dbReference type="EMBL" id="UYV76719.1"/>
    </source>
</evidence>
<keyword evidence="5" id="KW-0255">Endonuclease</keyword>
<keyword evidence="4" id="KW-0540">Nuclease</keyword>
<name>A0ABY6L780_9ARAC</name>
<evidence type="ECO:0000259" key="9">
    <source>
        <dbReference type="PROSITE" id="PS50879"/>
    </source>
</evidence>
<dbReference type="Proteomes" id="UP001235939">
    <property type="component" value="Chromosome 14"/>
</dbReference>
<sequence>MDFDEYVRYFNNYMIAEDKLNVEENRKIAIFLNSVGAEAQRQYYTLPKASTVTSLSEAIDLLRQRYVVKSRPWVIRMKFNDRRQLQGETIADYISALRALAKDCAYGSMEDELIRDRFIVGTKIKQLRDRLLVETTDLNLDQMVQLATQYEKAQEDNKMFDNTPEGINEIAANDRRTEPNLRERKKIPTNFKCLRCGGKHEATSPDCPAKDVKCHQCLKVGHFKKYCLSKFSVKNITMAQCNQPIHQPSKLEMDFNVNGGTSNVLIKFLVDTGSSVSLIPESLYTKYFENIKLNPASVALKSYMQQAIDVLGDLPAKIKHGNTVVHTLLHVVRADSPILGLELFNKLGLSIKDGKVNQITESSKILETLPFGKDIEYKSFVDTSVPPVQQKLRRLPLVLLDEVHKEIQRLVKMDINESIAYHQIRLHPDSRYLTAIITHMGIYQFKRLSYGLSSAPGAFQRYLSELLMDIKGVSCYLDDIIIGGSSMEDHDKKLNQVLSRLREVNLRLNDAKSIYRQKSLKFLGHIIDDNGVHLDEELMKPLLDAPPPKDKSGLRSLIGMINWFQKYIPNKSTIMEPLKKLLKKSVLFKWRGEHAKALQAVKDSLKKGQVLALFCPKLPTVITTDASHSGIGCVVSQLSEKGEERIVACASRTLSDAERKYSIVEKEALACVWACEKFRRWVWGLKFTLRTDQSSLTTLLTTKGNNRAGLRIARWSARLMNFDYNIEYKKGRDNVLPDYLSRSSLSSHEDYDGEVELIASINQDMLAISEEEFLRECSLCPEIIALKEQLMKPWSNNESSQLNKYFRLRKDLSVQEDLILNEKGKILVPMDKDVEDLVTNCWVCKNHDKRLKSIRVPITPVERPANPWIKLGLDIVGPFIDFDIGFRFAITLIDYRSKWPEVFYVFSIEGFPREIVTDNGTPFISEEFEDFLRSNGIKHIRTANYHPACNGEVENFSKTLKSTVLTAHLQHTEVKRTIQLFLREYRSTPHTVTKQTPSAVLYGRTLVHVFDKEVKTKPPEEACHQEDKSDSECRSCSPKLQVGDQVKVQAGDPFMKGRSKLRGPFTITKQLRPFTFVLSDGKVWNARRLRLYQKCAGTYTRPDIRHELGIHPALHLDDHASQEESTPPPDSSPIASRLRSKCYRKGGKCDVVTSPDMTSRHHKALIRQYDTSDSSPILKFEFRQLNVFLHTTLQLKRDELGHTGSGCLIKTTNGIEKMNRRNPDFCSVFRSEHIAIYEALKSIRNTNYQDIWILTDSRSAIQHLSHTGELRDKVSRNIIGYLQKLSKTSKIHLQWMPSHVGIEGNEAADVLAKKGTKEPLPQKNKLTFKEIETVAKTKINKNWRIPPKHS</sequence>
<dbReference type="CDD" id="cd01647">
    <property type="entry name" value="RT_LTR"/>
    <property type="match status" value="1"/>
</dbReference>
<dbReference type="SUPFAM" id="SSF56672">
    <property type="entry name" value="DNA/RNA polymerases"/>
    <property type="match status" value="1"/>
</dbReference>
<dbReference type="EC" id="2.7.7.49" evidence="1"/>
<dbReference type="InterPro" id="IPR043502">
    <property type="entry name" value="DNA/RNA_pol_sf"/>
</dbReference>
<reference evidence="11 12" key="1">
    <citation type="submission" date="2022-01" db="EMBL/GenBank/DDBJ databases">
        <title>A chromosomal length assembly of Cordylochernes scorpioides.</title>
        <authorList>
            <person name="Zeh D."/>
            <person name="Zeh J."/>
        </authorList>
    </citation>
    <scope>NUCLEOTIDE SEQUENCE [LARGE SCALE GENOMIC DNA]</scope>
    <source>
        <strain evidence="11">IN4F17</strain>
        <tissue evidence="11">Whole Body</tissue>
    </source>
</reference>
<organism evidence="11 12">
    <name type="scientific">Cordylochernes scorpioides</name>
    <dbReference type="NCBI Taxonomy" id="51811"/>
    <lineage>
        <taxon>Eukaryota</taxon>
        <taxon>Metazoa</taxon>
        <taxon>Ecdysozoa</taxon>
        <taxon>Arthropoda</taxon>
        <taxon>Chelicerata</taxon>
        <taxon>Arachnida</taxon>
        <taxon>Pseudoscorpiones</taxon>
        <taxon>Cheliferoidea</taxon>
        <taxon>Chernetidae</taxon>
        <taxon>Cordylochernes</taxon>
    </lineage>
</organism>
<dbReference type="Gene3D" id="2.40.70.10">
    <property type="entry name" value="Acid Proteases"/>
    <property type="match status" value="1"/>
</dbReference>
<dbReference type="Gene3D" id="4.10.60.10">
    <property type="entry name" value="Zinc finger, CCHC-type"/>
    <property type="match status" value="1"/>
</dbReference>
<dbReference type="PROSITE" id="PS00141">
    <property type="entry name" value="ASP_PROTEASE"/>
    <property type="match status" value="1"/>
</dbReference>
<dbReference type="PANTHER" id="PTHR37984">
    <property type="entry name" value="PROTEIN CBG26694"/>
    <property type="match status" value="1"/>
</dbReference>
<evidence type="ECO:0000256" key="4">
    <source>
        <dbReference type="ARBA" id="ARBA00022722"/>
    </source>
</evidence>
<dbReference type="Pfam" id="PF00078">
    <property type="entry name" value="RVT_1"/>
    <property type="match status" value="1"/>
</dbReference>
<dbReference type="EMBL" id="CP092876">
    <property type="protein sequence ID" value="UYV76719.1"/>
    <property type="molecule type" value="Genomic_DNA"/>
</dbReference>
<evidence type="ECO:0000256" key="8">
    <source>
        <dbReference type="ARBA" id="ARBA00023172"/>
    </source>
</evidence>
<dbReference type="CDD" id="cd09274">
    <property type="entry name" value="RNase_HI_RT_Ty3"/>
    <property type="match status" value="1"/>
</dbReference>
<evidence type="ECO:0000256" key="5">
    <source>
        <dbReference type="ARBA" id="ARBA00022759"/>
    </source>
</evidence>
<dbReference type="SUPFAM" id="SSF53098">
    <property type="entry name" value="Ribonuclease H-like"/>
    <property type="match status" value="2"/>
</dbReference>
<keyword evidence="2" id="KW-0808">Transferase</keyword>
<evidence type="ECO:0000256" key="2">
    <source>
        <dbReference type="ARBA" id="ARBA00022679"/>
    </source>
</evidence>
<dbReference type="InterPro" id="IPR001584">
    <property type="entry name" value="Integrase_cat-core"/>
</dbReference>
<keyword evidence="12" id="KW-1185">Reference proteome</keyword>
<dbReference type="InterPro" id="IPR021109">
    <property type="entry name" value="Peptidase_aspartic_dom_sf"/>
</dbReference>
<evidence type="ECO:0000256" key="6">
    <source>
        <dbReference type="ARBA" id="ARBA00022801"/>
    </source>
</evidence>
<accession>A0ABY6L780</accession>
<dbReference type="CDD" id="cd09276">
    <property type="entry name" value="Rnase_HI_RT_non_LTR"/>
    <property type="match status" value="1"/>
</dbReference>
<keyword evidence="3" id="KW-0548">Nucleotidyltransferase</keyword>
<dbReference type="PROSITE" id="PS50994">
    <property type="entry name" value="INTEGRASE"/>
    <property type="match status" value="1"/>
</dbReference>
<dbReference type="InterPro" id="IPR002156">
    <property type="entry name" value="RNaseH_domain"/>
</dbReference>
<gene>
    <name evidence="11" type="ORF">LAZ67_14001868</name>
</gene>